<evidence type="ECO:0000256" key="2">
    <source>
        <dbReference type="SAM" id="Phobius"/>
    </source>
</evidence>
<keyword evidence="2" id="KW-0472">Membrane</keyword>
<dbReference type="AlphaFoldDB" id="A0A7V8FJE2"/>
<dbReference type="EMBL" id="WNDS01000001">
    <property type="protein sequence ID" value="KAF1017077.1"/>
    <property type="molecule type" value="Genomic_DNA"/>
</dbReference>
<accession>A0A7V8FJE2</accession>
<evidence type="ECO:0008006" key="5">
    <source>
        <dbReference type="Google" id="ProtNLM"/>
    </source>
</evidence>
<name>A0A7V8FJE2_STEMA</name>
<keyword evidence="2" id="KW-1133">Transmembrane helix</keyword>
<feature type="region of interest" description="Disordered" evidence="1">
    <location>
        <begin position="1"/>
        <end position="22"/>
    </location>
</feature>
<feature type="transmembrane region" description="Helical" evidence="2">
    <location>
        <begin position="97"/>
        <end position="120"/>
    </location>
</feature>
<reference evidence="4" key="1">
    <citation type="journal article" date="2020" name="MBio">
        <title>Horizontal gene transfer to a defensive symbiont with a reduced genome amongst a multipartite beetle microbiome.</title>
        <authorList>
            <person name="Waterworth S.C."/>
            <person name="Florez L.V."/>
            <person name="Rees E.R."/>
            <person name="Hertweck C."/>
            <person name="Kaltenpoth M."/>
            <person name="Kwan J.C."/>
        </authorList>
    </citation>
    <scope>NUCLEOTIDE SEQUENCE [LARGE SCALE GENOMIC DNA]</scope>
</reference>
<feature type="transmembrane region" description="Helical" evidence="2">
    <location>
        <begin position="27"/>
        <end position="51"/>
    </location>
</feature>
<keyword evidence="2" id="KW-0812">Transmembrane</keyword>
<organism evidence="3 4">
    <name type="scientific">Stenotrophomonas maltophilia</name>
    <name type="common">Pseudomonas maltophilia</name>
    <name type="synonym">Xanthomonas maltophilia</name>
    <dbReference type="NCBI Taxonomy" id="40324"/>
    <lineage>
        <taxon>Bacteria</taxon>
        <taxon>Pseudomonadati</taxon>
        <taxon>Pseudomonadota</taxon>
        <taxon>Gammaproteobacteria</taxon>
        <taxon>Lysobacterales</taxon>
        <taxon>Lysobacteraceae</taxon>
        <taxon>Stenotrophomonas</taxon>
        <taxon>Stenotrophomonas maltophilia group</taxon>
    </lineage>
</organism>
<feature type="compositionally biased region" description="Pro residues" evidence="1">
    <location>
        <begin position="7"/>
        <end position="22"/>
    </location>
</feature>
<proteinExistence type="predicted"/>
<gene>
    <name evidence="3" type="ORF">GAK31_00336</name>
</gene>
<evidence type="ECO:0000313" key="3">
    <source>
        <dbReference type="EMBL" id="KAF1017077.1"/>
    </source>
</evidence>
<evidence type="ECO:0000313" key="4">
    <source>
        <dbReference type="Proteomes" id="UP000487117"/>
    </source>
</evidence>
<comment type="caution">
    <text evidence="3">The sequence shown here is derived from an EMBL/GenBank/DDBJ whole genome shotgun (WGS) entry which is preliminary data.</text>
</comment>
<evidence type="ECO:0000256" key="1">
    <source>
        <dbReference type="SAM" id="MobiDB-lite"/>
    </source>
</evidence>
<dbReference type="Proteomes" id="UP000487117">
    <property type="component" value="Unassembled WGS sequence"/>
</dbReference>
<feature type="transmembrane region" description="Helical" evidence="2">
    <location>
        <begin position="63"/>
        <end position="91"/>
    </location>
</feature>
<sequence>MDDSTPRVPPEAEPAPPAVPPAPQQRLMAWSLTLWTVAISTFLIFIVNTVLPWPRPGGAYGAIGLGMLLPFLLIGGAVAVGFAATAVFVVARVRGLGGWPTAGCMLLASLLAIVAFVAGFDRPGA</sequence>
<protein>
    <recommendedName>
        <fullName evidence="5">Transmembrane protein</fullName>
    </recommendedName>
</protein>